<sequence>MQPDALFEGAVWDRLTQYFDANWGTSTTRGFDWEVMKVVTRGLCMQTTYGVRCQLEKDVLDHEAKLGDLKKCLPTQLQRMEEWRQAQRSLLDDWR</sequence>
<reference evidence="1" key="1">
    <citation type="journal article" date="2022" name="bioRxiv">
        <title>Sequencing and chromosome-scale assembly of the giantPleurodeles waltlgenome.</title>
        <authorList>
            <person name="Brown T."/>
            <person name="Elewa A."/>
            <person name="Iarovenko S."/>
            <person name="Subramanian E."/>
            <person name="Araus A.J."/>
            <person name="Petzold A."/>
            <person name="Susuki M."/>
            <person name="Suzuki K.-i.T."/>
            <person name="Hayashi T."/>
            <person name="Toyoda A."/>
            <person name="Oliveira C."/>
            <person name="Osipova E."/>
            <person name="Leigh N.D."/>
            <person name="Simon A."/>
            <person name="Yun M.H."/>
        </authorList>
    </citation>
    <scope>NUCLEOTIDE SEQUENCE</scope>
    <source>
        <strain evidence="1">20211129_DDA</strain>
        <tissue evidence="1">Liver</tissue>
    </source>
</reference>
<dbReference type="EMBL" id="JANPWB010000009">
    <property type="protein sequence ID" value="KAJ1155991.1"/>
    <property type="molecule type" value="Genomic_DNA"/>
</dbReference>
<accession>A0AAV7RT72</accession>
<keyword evidence="2" id="KW-1185">Reference proteome</keyword>
<comment type="caution">
    <text evidence="1">The sequence shown here is derived from an EMBL/GenBank/DDBJ whole genome shotgun (WGS) entry which is preliminary data.</text>
</comment>
<dbReference type="AlphaFoldDB" id="A0AAV7RT72"/>
<dbReference type="Proteomes" id="UP001066276">
    <property type="component" value="Chromosome 5"/>
</dbReference>
<evidence type="ECO:0000313" key="1">
    <source>
        <dbReference type="EMBL" id="KAJ1155991.1"/>
    </source>
</evidence>
<evidence type="ECO:0000313" key="2">
    <source>
        <dbReference type="Proteomes" id="UP001066276"/>
    </source>
</evidence>
<organism evidence="1 2">
    <name type="scientific">Pleurodeles waltl</name>
    <name type="common">Iberian ribbed newt</name>
    <dbReference type="NCBI Taxonomy" id="8319"/>
    <lineage>
        <taxon>Eukaryota</taxon>
        <taxon>Metazoa</taxon>
        <taxon>Chordata</taxon>
        <taxon>Craniata</taxon>
        <taxon>Vertebrata</taxon>
        <taxon>Euteleostomi</taxon>
        <taxon>Amphibia</taxon>
        <taxon>Batrachia</taxon>
        <taxon>Caudata</taxon>
        <taxon>Salamandroidea</taxon>
        <taxon>Salamandridae</taxon>
        <taxon>Pleurodelinae</taxon>
        <taxon>Pleurodeles</taxon>
    </lineage>
</organism>
<gene>
    <name evidence="1" type="ORF">NDU88_008716</name>
</gene>
<name>A0AAV7RT72_PLEWA</name>
<protein>
    <submittedName>
        <fullName evidence="1">Uncharacterized protein</fullName>
    </submittedName>
</protein>
<proteinExistence type="predicted"/>